<dbReference type="EMBL" id="JACJIQ010000002">
    <property type="protein sequence ID" value="MBA9076103.1"/>
    <property type="molecule type" value="Genomic_DNA"/>
</dbReference>
<evidence type="ECO:0000313" key="2">
    <source>
        <dbReference type="Proteomes" id="UP000563094"/>
    </source>
</evidence>
<sequence length="157" mass="18093">MKNYFLKPATNPDSVRPVNVTEEQEFPHILDGQENEPVNFAGIPLRMLKPYRSPKEVVYEFEIITKSLETRRLRLVCDEAGFFNAEEAAAIREFLTSDSSVVAFTDTTFVVDKVTGEKEEILKGGTPYIRVGAREWTTVCKYTGERDEPWKVERNRR</sequence>
<name>A0A839GEY1_9BACT</name>
<dbReference type="AlphaFoldDB" id="A0A839GEY1"/>
<proteinExistence type="predicted"/>
<comment type="caution">
    <text evidence="1">The sequence shown here is derived from an EMBL/GenBank/DDBJ whole genome shotgun (WGS) entry which is preliminary data.</text>
</comment>
<accession>A0A839GEY1</accession>
<reference evidence="1 2" key="1">
    <citation type="submission" date="2020-08" db="EMBL/GenBank/DDBJ databases">
        <title>Genomic Encyclopedia of Type Strains, Phase IV (KMG-IV): sequencing the most valuable type-strain genomes for metagenomic binning, comparative biology and taxonomic classification.</title>
        <authorList>
            <person name="Goeker M."/>
        </authorList>
    </citation>
    <scope>NUCLEOTIDE SEQUENCE [LARGE SCALE GENOMIC DNA]</scope>
    <source>
        <strain evidence="1 2">DSM 29854</strain>
    </source>
</reference>
<evidence type="ECO:0000313" key="1">
    <source>
        <dbReference type="EMBL" id="MBA9076103.1"/>
    </source>
</evidence>
<dbReference type="Proteomes" id="UP000563094">
    <property type="component" value="Unassembled WGS sequence"/>
</dbReference>
<organism evidence="1 2">
    <name type="scientific">Rufibacter quisquiliarum</name>
    <dbReference type="NCBI Taxonomy" id="1549639"/>
    <lineage>
        <taxon>Bacteria</taxon>
        <taxon>Pseudomonadati</taxon>
        <taxon>Bacteroidota</taxon>
        <taxon>Cytophagia</taxon>
        <taxon>Cytophagales</taxon>
        <taxon>Hymenobacteraceae</taxon>
        <taxon>Rufibacter</taxon>
    </lineage>
</organism>
<gene>
    <name evidence="1" type="ORF">FHS90_000805</name>
</gene>
<keyword evidence="2" id="KW-1185">Reference proteome</keyword>
<protein>
    <submittedName>
        <fullName evidence="1">Uncharacterized protein</fullName>
    </submittedName>
</protein>
<dbReference type="RefSeq" id="WP_182511877.1">
    <property type="nucleotide sequence ID" value="NZ_JACJIQ010000002.1"/>
</dbReference>